<dbReference type="InterPro" id="IPR007257">
    <property type="entry name" value="GINS_Psf2"/>
</dbReference>
<reference evidence="8" key="1">
    <citation type="submission" date="2022-03" db="EMBL/GenBank/DDBJ databases">
        <authorList>
            <person name="Martin C."/>
        </authorList>
    </citation>
    <scope>NUCLEOTIDE SEQUENCE</scope>
</reference>
<dbReference type="Gene3D" id="3.40.5.50">
    <property type="match status" value="1"/>
</dbReference>
<comment type="similarity">
    <text evidence="2 5">Belongs to the GINS2/PSF2 family.</text>
</comment>
<dbReference type="FunFam" id="3.40.5.50:FF:000001">
    <property type="entry name" value="DNA replication complex GINS protein PSF2"/>
    <property type="match status" value="1"/>
</dbReference>
<dbReference type="GO" id="GO:0006260">
    <property type="term" value="P:DNA replication"/>
    <property type="evidence" value="ECO:0007669"/>
    <property type="project" value="UniProtKB-KW"/>
</dbReference>
<dbReference type="CDD" id="cd11712">
    <property type="entry name" value="GINS_A_psf2"/>
    <property type="match status" value="1"/>
</dbReference>
<comment type="subunit">
    <text evidence="5">Component of the GINS complex.</text>
</comment>
<dbReference type="InterPro" id="IPR056784">
    <property type="entry name" value="PSF2_N"/>
</dbReference>
<dbReference type="GO" id="GO:0000727">
    <property type="term" value="P:double-strand break repair via break-induced replication"/>
    <property type="evidence" value="ECO:0007669"/>
    <property type="project" value="TreeGrafter"/>
</dbReference>
<comment type="subcellular location">
    <subcellularLocation>
        <location evidence="1 5">Nucleus</location>
    </subcellularLocation>
</comment>
<dbReference type="EMBL" id="CAIIXF020000003">
    <property type="protein sequence ID" value="CAH1780401.1"/>
    <property type="molecule type" value="Genomic_DNA"/>
</dbReference>
<keyword evidence="4 5" id="KW-0539">Nucleus</keyword>
<accession>A0A8J1UQQ9</accession>
<name>A0A8J1UQQ9_OWEFU</name>
<gene>
    <name evidence="8" type="ORF">OFUS_LOCUS7097</name>
</gene>
<dbReference type="InterPro" id="IPR021151">
    <property type="entry name" value="GINS_A"/>
</dbReference>
<evidence type="ECO:0000259" key="6">
    <source>
        <dbReference type="Pfam" id="PF05916"/>
    </source>
</evidence>
<evidence type="ECO:0000256" key="4">
    <source>
        <dbReference type="ARBA" id="ARBA00023242"/>
    </source>
</evidence>
<comment type="caution">
    <text evidence="8">The sequence shown here is derived from an EMBL/GenBank/DDBJ whole genome shotgun (WGS) entry which is preliminary data.</text>
</comment>
<evidence type="ECO:0000259" key="7">
    <source>
        <dbReference type="Pfam" id="PF25005"/>
    </source>
</evidence>
<feature type="domain" description="DNA replication complex GINS protein PSF2 N-terminal" evidence="7">
    <location>
        <begin position="8"/>
        <end position="66"/>
    </location>
</feature>
<evidence type="ECO:0000256" key="1">
    <source>
        <dbReference type="ARBA" id="ARBA00004123"/>
    </source>
</evidence>
<dbReference type="CDD" id="cd21694">
    <property type="entry name" value="GINS_B_Psf2"/>
    <property type="match status" value="1"/>
</dbReference>
<dbReference type="PIRSF" id="PIRSF028998">
    <property type="entry name" value="GINS_Psf2_subgr"/>
    <property type="match status" value="1"/>
</dbReference>
<keyword evidence="3 5" id="KW-0235">DNA replication</keyword>
<dbReference type="Pfam" id="PF05916">
    <property type="entry name" value="Sld5"/>
    <property type="match status" value="1"/>
</dbReference>
<dbReference type="FunFam" id="1.20.58.1020:FF:000001">
    <property type="entry name" value="DNA replication complex GINS protein PSF2"/>
    <property type="match status" value="1"/>
</dbReference>
<evidence type="ECO:0000313" key="8">
    <source>
        <dbReference type="EMBL" id="CAH1780401.1"/>
    </source>
</evidence>
<dbReference type="SUPFAM" id="SSF160059">
    <property type="entry name" value="PriA/YqbF domain"/>
    <property type="match status" value="1"/>
</dbReference>
<dbReference type="OrthoDB" id="1938138at2759"/>
<dbReference type="Gene3D" id="1.20.58.1020">
    <property type="match status" value="1"/>
</dbReference>
<dbReference type="SUPFAM" id="SSF158573">
    <property type="entry name" value="GINS helical bundle-like"/>
    <property type="match status" value="1"/>
</dbReference>
<proteinExistence type="inferred from homology"/>
<dbReference type="PANTHER" id="PTHR12772">
    <property type="entry name" value="DNA REPLICATION COMPLEX GINS PROTEIN PSF2"/>
    <property type="match status" value="1"/>
</dbReference>
<dbReference type="Pfam" id="PF25005">
    <property type="entry name" value="PSF2_N"/>
    <property type="match status" value="1"/>
</dbReference>
<dbReference type="GO" id="GO:0000811">
    <property type="term" value="C:GINS complex"/>
    <property type="evidence" value="ECO:0007669"/>
    <property type="project" value="TreeGrafter"/>
</dbReference>
<evidence type="ECO:0000256" key="3">
    <source>
        <dbReference type="ARBA" id="ARBA00022705"/>
    </source>
</evidence>
<dbReference type="Proteomes" id="UP000749559">
    <property type="component" value="Unassembled WGS sequence"/>
</dbReference>
<evidence type="ECO:0000256" key="5">
    <source>
        <dbReference type="PIRNR" id="PIRNR028998"/>
    </source>
</evidence>
<sequence length="188" mass="21849">MENFRLMDPAEVEFLAEKEMVQIVPNFSQDIIYLIGGEIGPFNPSLPVDVPLWLAVNLKERQKCRINAPQWMDIEQLEAKKEEETEAQFFTEMPSPHYMEVTQLLLKCAPEIPRADEMRTLVKDIWDLRMAKFRRSIDLLVKSDHTHAKVNHLTLMEINTMRPFLTKALDQIHSLRTNTQSAGYIAPQ</sequence>
<organism evidence="8 9">
    <name type="scientific">Owenia fusiformis</name>
    <name type="common">Polychaete worm</name>
    <dbReference type="NCBI Taxonomy" id="6347"/>
    <lineage>
        <taxon>Eukaryota</taxon>
        <taxon>Metazoa</taxon>
        <taxon>Spiralia</taxon>
        <taxon>Lophotrochozoa</taxon>
        <taxon>Annelida</taxon>
        <taxon>Polychaeta</taxon>
        <taxon>Sedentaria</taxon>
        <taxon>Canalipalpata</taxon>
        <taxon>Sabellida</taxon>
        <taxon>Oweniida</taxon>
        <taxon>Oweniidae</taxon>
        <taxon>Owenia</taxon>
    </lineage>
</organism>
<protein>
    <recommendedName>
        <fullName evidence="5">DNA replication complex GINS protein PSF2</fullName>
    </recommendedName>
</protein>
<dbReference type="GO" id="GO:0071162">
    <property type="term" value="C:CMG complex"/>
    <property type="evidence" value="ECO:0007669"/>
    <property type="project" value="UniProtKB-ARBA"/>
</dbReference>
<dbReference type="PANTHER" id="PTHR12772:SF0">
    <property type="entry name" value="DNA REPLICATION COMPLEX GINS PROTEIN PSF2"/>
    <property type="match status" value="1"/>
</dbReference>
<evidence type="ECO:0000256" key="2">
    <source>
        <dbReference type="ARBA" id="ARBA00010565"/>
    </source>
</evidence>
<evidence type="ECO:0000313" key="9">
    <source>
        <dbReference type="Proteomes" id="UP000749559"/>
    </source>
</evidence>
<feature type="domain" description="GINS subunit" evidence="6">
    <location>
        <begin position="71"/>
        <end position="169"/>
    </location>
</feature>
<dbReference type="AlphaFoldDB" id="A0A8J1UQQ9"/>
<dbReference type="InterPro" id="IPR036224">
    <property type="entry name" value="GINS_bundle-like_dom_sf"/>
</dbReference>
<keyword evidence="9" id="KW-1185">Reference proteome</keyword>